<accession>A0A2I0IWC5</accession>
<keyword evidence="3" id="KW-1185">Reference proteome</keyword>
<comment type="caution">
    <text evidence="2">The sequence shown here is derived from an EMBL/GenBank/DDBJ whole genome shotgun (WGS) entry which is preliminary data.</text>
</comment>
<keyword evidence="1" id="KW-0472">Membrane</keyword>
<dbReference type="Proteomes" id="UP000233551">
    <property type="component" value="Unassembled WGS sequence"/>
</dbReference>
<evidence type="ECO:0000313" key="3">
    <source>
        <dbReference type="Proteomes" id="UP000233551"/>
    </source>
</evidence>
<name>A0A2I0IWC5_PUNGR</name>
<dbReference type="AlphaFoldDB" id="A0A2I0IWC5"/>
<keyword evidence="1" id="KW-1133">Transmembrane helix</keyword>
<gene>
    <name evidence="2" type="ORF">CRG98_031333</name>
</gene>
<protein>
    <submittedName>
        <fullName evidence="2">Uncharacterized protein</fullName>
    </submittedName>
</protein>
<proteinExistence type="predicted"/>
<evidence type="ECO:0000313" key="2">
    <source>
        <dbReference type="EMBL" id="PKI48275.1"/>
    </source>
</evidence>
<reference evidence="2 3" key="1">
    <citation type="submission" date="2017-11" db="EMBL/GenBank/DDBJ databases">
        <title>De-novo sequencing of pomegranate (Punica granatum L.) genome.</title>
        <authorList>
            <person name="Akparov Z."/>
            <person name="Amiraslanov A."/>
            <person name="Hajiyeva S."/>
            <person name="Abbasov M."/>
            <person name="Kaur K."/>
            <person name="Hamwieh A."/>
            <person name="Solovyev V."/>
            <person name="Salamov A."/>
            <person name="Braich B."/>
            <person name="Kosarev P."/>
            <person name="Mahmoud A."/>
            <person name="Hajiyev E."/>
            <person name="Babayeva S."/>
            <person name="Izzatullayeva V."/>
            <person name="Mammadov A."/>
            <person name="Mammadov A."/>
            <person name="Sharifova S."/>
            <person name="Ojaghi J."/>
            <person name="Eynullazada K."/>
            <person name="Bayramov B."/>
            <person name="Abdulazimova A."/>
            <person name="Shahmuradov I."/>
        </authorList>
    </citation>
    <scope>NUCLEOTIDE SEQUENCE [LARGE SCALE GENOMIC DNA]</scope>
    <source>
        <strain evidence="3">cv. AG2017</strain>
        <tissue evidence="2">Leaf</tissue>
    </source>
</reference>
<feature type="transmembrane region" description="Helical" evidence="1">
    <location>
        <begin position="157"/>
        <end position="176"/>
    </location>
</feature>
<evidence type="ECO:0000256" key="1">
    <source>
        <dbReference type="SAM" id="Phobius"/>
    </source>
</evidence>
<sequence>MTLVRSGFAMKGLGCMAYMSIVRSCGRPWRLVRVEEEQLLGDRPVHVDELEVEHLNGFKRLFKKTITWRSCGDFANKWYPLPSIKYPKCALVLVDITFLSNCTLTRCRKQYENCSHVQEKLSGGLSCDRAVDGDPRLLVVDLPSLFRRCAQLFNRRAMLPVAVNILSTLFAVTALGHGRGRRYPK</sequence>
<keyword evidence="1" id="KW-0812">Transmembrane</keyword>
<organism evidence="2 3">
    <name type="scientific">Punica granatum</name>
    <name type="common">Pomegranate</name>
    <dbReference type="NCBI Taxonomy" id="22663"/>
    <lineage>
        <taxon>Eukaryota</taxon>
        <taxon>Viridiplantae</taxon>
        <taxon>Streptophyta</taxon>
        <taxon>Embryophyta</taxon>
        <taxon>Tracheophyta</taxon>
        <taxon>Spermatophyta</taxon>
        <taxon>Magnoliopsida</taxon>
        <taxon>eudicotyledons</taxon>
        <taxon>Gunneridae</taxon>
        <taxon>Pentapetalae</taxon>
        <taxon>rosids</taxon>
        <taxon>malvids</taxon>
        <taxon>Myrtales</taxon>
        <taxon>Lythraceae</taxon>
        <taxon>Punica</taxon>
    </lineage>
</organism>
<dbReference type="EMBL" id="PGOL01002416">
    <property type="protein sequence ID" value="PKI48275.1"/>
    <property type="molecule type" value="Genomic_DNA"/>
</dbReference>